<reference evidence="1" key="1">
    <citation type="submission" date="2022-04" db="EMBL/GenBank/DDBJ databases">
        <title>Genome of the entomopathogenic fungus Entomophthora muscae.</title>
        <authorList>
            <person name="Elya C."/>
            <person name="Lovett B.R."/>
            <person name="Lee E."/>
            <person name="Macias A.M."/>
            <person name="Hajek A.E."/>
            <person name="De Bivort B.L."/>
            <person name="Kasson M.T."/>
            <person name="De Fine Licht H.H."/>
            <person name="Stajich J.E."/>
        </authorList>
    </citation>
    <scope>NUCLEOTIDE SEQUENCE</scope>
    <source>
        <strain evidence="1">Berkeley</strain>
    </source>
</reference>
<accession>A0ACC2SZP0</accession>
<dbReference type="EMBL" id="QTSX02003894">
    <property type="protein sequence ID" value="KAJ9067721.1"/>
    <property type="molecule type" value="Genomic_DNA"/>
</dbReference>
<gene>
    <name evidence="1" type="ORF">DSO57_1036280</name>
</gene>
<protein>
    <submittedName>
        <fullName evidence="1">Uncharacterized protein</fullName>
    </submittedName>
</protein>
<dbReference type="Proteomes" id="UP001165960">
    <property type="component" value="Unassembled WGS sequence"/>
</dbReference>
<sequence>MRCLVVALVAVLWVFSQESNYYANPDFVLTGKELRYSTAELDTGYSKRDFLERWFSSTRQFALQRLTLSMYALEGGAKLGSQLLEHVPRMIKRGMRQVVDSLFGNRRSKYEKMSQRGLQRRTLNLEGRLGRGGLLNYLFVPIVGNDDSQVDLGTVDYFNYFIVIQLPQHQRFKVVFDTGSGDLWVPDLYTCVSASCLKRNRFDSNLSNSLVTTDENFVIPYAGNTRVEGKVVRDRFDIAGVQMPLQAPPDNLFRMGLAGNLPLPLINQTFDGILGMGLRSRIGSPPLDYILSRKRQGRRGQLHGYSVYLAPLRNLDDQDKVGGQVTFGGTNPAHFQRPLTWFPVHGGSRATHWELTLRPVARLGSSDLNILASTALVDTGSPVIGLPYEDAKALNDALGATPDPQSDGQTSLLPCPNIAGSGNSALPIFSFDLVSESGPVTFNLGPTDYAIPDPHQPGFCLSAFVPTTRPNQPGVKFWILGAPFIRSYYSVFDQGMLRIGLAKNKFSP</sequence>
<proteinExistence type="predicted"/>
<name>A0ACC2SZP0_9FUNG</name>
<organism evidence="1 2">
    <name type="scientific">Entomophthora muscae</name>
    <dbReference type="NCBI Taxonomy" id="34485"/>
    <lineage>
        <taxon>Eukaryota</taxon>
        <taxon>Fungi</taxon>
        <taxon>Fungi incertae sedis</taxon>
        <taxon>Zoopagomycota</taxon>
        <taxon>Entomophthoromycotina</taxon>
        <taxon>Entomophthoromycetes</taxon>
        <taxon>Entomophthorales</taxon>
        <taxon>Entomophthoraceae</taxon>
        <taxon>Entomophthora</taxon>
    </lineage>
</organism>
<keyword evidence="2" id="KW-1185">Reference proteome</keyword>
<evidence type="ECO:0000313" key="1">
    <source>
        <dbReference type="EMBL" id="KAJ9067721.1"/>
    </source>
</evidence>
<evidence type="ECO:0000313" key="2">
    <source>
        <dbReference type="Proteomes" id="UP001165960"/>
    </source>
</evidence>
<comment type="caution">
    <text evidence="1">The sequence shown here is derived from an EMBL/GenBank/DDBJ whole genome shotgun (WGS) entry which is preliminary data.</text>
</comment>